<keyword evidence="4 17" id="KW-0813">Transport</keyword>
<dbReference type="InterPro" id="IPR014241">
    <property type="entry name" value="Cyt_c_oxidase_su1_bac"/>
</dbReference>
<dbReference type="GO" id="GO:0015990">
    <property type="term" value="P:electron transport coupled proton transport"/>
    <property type="evidence" value="ECO:0007669"/>
    <property type="project" value="InterPro"/>
</dbReference>
<dbReference type="RefSeq" id="WP_008276436.1">
    <property type="nucleotide sequence ID" value="NZ_AAXW01000024.1"/>
</dbReference>
<dbReference type="InterPro" id="IPR036927">
    <property type="entry name" value="Cyt_c_oxase-like_su1_sf"/>
</dbReference>
<evidence type="ECO:0000256" key="18">
    <source>
        <dbReference type="RuleBase" id="RU363061"/>
    </source>
</evidence>
<dbReference type="PROSITE" id="PS00077">
    <property type="entry name" value="COX1_CUB"/>
    <property type="match status" value="1"/>
</dbReference>
<dbReference type="Pfam" id="PF00115">
    <property type="entry name" value="COX1"/>
    <property type="match status" value="1"/>
</dbReference>
<evidence type="ECO:0000256" key="7">
    <source>
        <dbReference type="ARBA" id="ARBA00022692"/>
    </source>
</evidence>
<evidence type="ECO:0000313" key="20">
    <source>
        <dbReference type="EMBL" id="EAZ90502.1"/>
    </source>
</evidence>
<feature type="transmembrane region" description="Helical" evidence="18">
    <location>
        <begin position="113"/>
        <end position="134"/>
    </location>
</feature>
<evidence type="ECO:0000256" key="9">
    <source>
        <dbReference type="ARBA" id="ARBA00022967"/>
    </source>
</evidence>
<dbReference type="InterPro" id="IPR000883">
    <property type="entry name" value="Cyt_C_Oxase_1"/>
</dbReference>
<dbReference type="Proteomes" id="UP000003781">
    <property type="component" value="Unassembled WGS sequence"/>
</dbReference>
<keyword evidence="12 18" id="KW-0408">Iron</keyword>
<keyword evidence="21" id="KW-1185">Reference proteome</keyword>
<dbReference type="EMBL" id="AAXW01000024">
    <property type="protein sequence ID" value="EAZ90502.1"/>
    <property type="molecule type" value="Genomic_DNA"/>
</dbReference>
<reference evidence="20 21" key="1">
    <citation type="submission" date="2007-03" db="EMBL/GenBank/DDBJ databases">
        <authorList>
            <person name="Stal L."/>
            <person name="Ferriera S."/>
            <person name="Johnson J."/>
            <person name="Kravitz S."/>
            <person name="Beeson K."/>
            <person name="Sutton G."/>
            <person name="Rogers Y.-H."/>
            <person name="Friedman R."/>
            <person name="Frazier M."/>
            <person name="Venter J.C."/>
        </authorList>
    </citation>
    <scope>NUCLEOTIDE SEQUENCE [LARGE SCALE GENOMIC DNA]</scope>
    <source>
        <strain evidence="20 21">CCY0110</strain>
    </source>
</reference>
<dbReference type="SUPFAM" id="SSF81442">
    <property type="entry name" value="Cytochrome c oxidase subunit I-like"/>
    <property type="match status" value="1"/>
</dbReference>
<dbReference type="GO" id="GO:0006119">
    <property type="term" value="P:oxidative phosphorylation"/>
    <property type="evidence" value="ECO:0007669"/>
    <property type="project" value="UniProtKB-UniPathway"/>
</dbReference>
<feature type="transmembrane region" description="Helical" evidence="18">
    <location>
        <begin position="357"/>
        <end position="381"/>
    </location>
</feature>
<evidence type="ECO:0000256" key="4">
    <source>
        <dbReference type="ARBA" id="ARBA00022448"/>
    </source>
</evidence>
<keyword evidence="8 18" id="KW-0479">Metal-binding</keyword>
<feature type="transmembrane region" description="Helical" evidence="18">
    <location>
        <begin position="164"/>
        <end position="190"/>
    </location>
</feature>
<feature type="domain" description="Cytochrome oxidase subunit I profile" evidence="19">
    <location>
        <begin position="13"/>
        <end position="530"/>
    </location>
</feature>
<dbReference type="GO" id="GO:0005886">
    <property type="term" value="C:plasma membrane"/>
    <property type="evidence" value="ECO:0007669"/>
    <property type="project" value="UniProtKB-SubCell"/>
</dbReference>
<comment type="function">
    <text evidence="15 18">Cytochrome c oxidase is the component of the respiratory chain that catalyzes the reduction of oxygen to water. Subunits 1-3 form the functional core of the enzyme complex. CO I is the catalytic subunit of the enzyme. Electrons originating in cytochrome c are transferred via the copper A center of subunit 2 and heme A of subunit 1 to the bimetallic center formed by heme A3 and copper B.</text>
</comment>
<feature type="transmembrane region" description="Helical" evidence="18">
    <location>
        <begin position="427"/>
        <end position="447"/>
    </location>
</feature>
<keyword evidence="9" id="KW-1278">Translocase</keyword>
<protein>
    <recommendedName>
        <fullName evidence="18">Cytochrome c oxidase subunit 1</fullName>
        <ecNumber evidence="18">7.1.1.9</ecNumber>
    </recommendedName>
</protein>
<keyword evidence="18" id="KW-1003">Cell membrane</keyword>
<dbReference type="GO" id="GO:0004129">
    <property type="term" value="F:cytochrome-c oxidase activity"/>
    <property type="evidence" value="ECO:0007669"/>
    <property type="project" value="UniProtKB-EC"/>
</dbReference>
<feature type="transmembrane region" description="Helical" evidence="18">
    <location>
        <begin position="318"/>
        <end position="336"/>
    </location>
</feature>
<gene>
    <name evidence="20" type="ORF">CY0110_26782</name>
</gene>
<dbReference type="InterPro" id="IPR023616">
    <property type="entry name" value="Cyt_c_oxase-like_su1_dom"/>
</dbReference>
<feature type="transmembrane region" description="Helical" evidence="18">
    <location>
        <begin position="467"/>
        <end position="488"/>
    </location>
</feature>
<comment type="caution">
    <text evidence="20">The sequence shown here is derived from an EMBL/GenBank/DDBJ whole genome shotgun (WGS) entry which is preliminary data.</text>
</comment>
<feature type="transmembrane region" description="Helical" evidence="18">
    <location>
        <begin position="250"/>
        <end position="273"/>
    </location>
</feature>
<comment type="catalytic activity">
    <reaction evidence="16 18">
        <text>4 Fe(II)-[cytochrome c] + O2 + 8 H(+)(in) = 4 Fe(III)-[cytochrome c] + 2 H2O + 4 H(+)(out)</text>
        <dbReference type="Rhea" id="RHEA:11436"/>
        <dbReference type="Rhea" id="RHEA-COMP:10350"/>
        <dbReference type="Rhea" id="RHEA-COMP:14399"/>
        <dbReference type="ChEBI" id="CHEBI:15377"/>
        <dbReference type="ChEBI" id="CHEBI:15378"/>
        <dbReference type="ChEBI" id="CHEBI:15379"/>
        <dbReference type="ChEBI" id="CHEBI:29033"/>
        <dbReference type="ChEBI" id="CHEBI:29034"/>
        <dbReference type="EC" id="7.1.1.9"/>
    </reaction>
</comment>
<name>A3IST2_9CHRO</name>
<keyword evidence="10 17" id="KW-0249">Electron transport</keyword>
<evidence type="ECO:0000256" key="8">
    <source>
        <dbReference type="ARBA" id="ARBA00022723"/>
    </source>
</evidence>
<dbReference type="GO" id="GO:0020037">
    <property type="term" value="F:heme binding"/>
    <property type="evidence" value="ECO:0007669"/>
    <property type="project" value="InterPro"/>
</dbReference>
<dbReference type="PANTHER" id="PTHR10422">
    <property type="entry name" value="CYTOCHROME C OXIDASE SUBUNIT 1"/>
    <property type="match status" value="1"/>
</dbReference>
<evidence type="ECO:0000256" key="17">
    <source>
        <dbReference type="RuleBase" id="RU000370"/>
    </source>
</evidence>
<keyword evidence="11 18" id="KW-1133">Transmembrane helix</keyword>
<feature type="transmembrane region" description="Helical" evidence="18">
    <location>
        <begin position="393"/>
        <end position="415"/>
    </location>
</feature>
<evidence type="ECO:0000256" key="15">
    <source>
        <dbReference type="ARBA" id="ARBA00025218"/>
    </source>
</evidence>
<evidence type="ECO:0000256" key="11">
    <source>
        <dbReference type="ARBA" id="ARBA00022989"/>
    </source>
</evidence>
<accession>A3IST2</accession>
<evidence type="ECO:0000259" key="19">
    <source>
        <dbReference type="PROSITE" id="PS50855"/>
    </source>
</evidence>
<dbReference type="GO" id="GO:0022904">
    <property type="term" value="P:respiratory electron transport chain"/>
    <property type="evidence" value="ECO:0007669"/>
    <property type="project" value="TreeGrafter"/>
</dbReference>
<evidence type="ECO:0000313" key="21">
    <source>
        <dbReference type="Proteomes" id="UP000003781"/>
    </source>
</evidence>
<dbReference type="PANTHER" id="PTHR10422:SF18">
    <property type="entry name" value="CYTOCHROME C OXIDASE SUBUNIT 1"/>
    <property type="match status" value="1"/>
</dbReference>
<evidence type="ECO:0000256" key="6">
    <source>
        <dbReference type="ARBA" id="ARBA00022660"/>
    </source>
</evidence>
<feature type="transmembrane region" description="Helical" evidence="18">
    <location>
        <begin position="285"/>
        <end position="306"/>
    </location>
</feature>
<dbReference type="NCBIfam" id="TIGR02891">
    <property type="entry name" value="CtaD_CoxA"/>
    <property type="match status" value="1"/>
</dbReference>
<comment type="subcellular location">
    <subcellularLocation>
        <location evidence="18">Cell membrane</location>
        <topology evidence="18">Multi-pass membrane protein</topology>
    </subcellularLocation>
    <subcellularLocation>
        <location evidence="1">Membrane</location>
        <topology evidence="1">Multi-pass membrane protein</topology>
    </subcellularLocation>
</comment>
<dbReference type="AlphaFoldDB" id="A3IST2"/>
<dbReference type="EC" id="7.1.1.9" evidence="18"/>
<keyword evidence="7 17" id="KW-0812">Transmembrane</keyword>
<comment type="pathway">
    <text evidence="2 18">Energy metabolism; oxidative phosphorylation.</text>
</comment>
<dbReference type="UniPathway" id="UPA00705"/>
<feature type="transmembrane region" description="Helical" evidence="18">
    <location>
        <begin position="31"/>
        <end position="54"/>
    </location>
</feature>
<evidence type="ECO:0000256" key="16">
    <source>
        <dbReference type="ARBA" id="ARBA00047816"/>
    </source>
</evidence>
<evidence type="ECO:0000256" key="5">
    <source>
        <dbReference type="ARBA" id="ARBA00022617"/>
    </source>
</evidence>
<organism evidence="20 21">
    <name type="scientific">Crocosphaera chwakensis CCY0110</name>
    <dbReference type="NCBI Taxonomy" id="391612"/>
    <lineage>
        <taxon>Bacteria</taxon>
        <taxon>Bacillati</taxon>
        <taxon>Cyanobacteriota</taxon>
        <taxon>Cyanophyceae</taxon>
        <taxon>Oscillatoriophycideae</taxon>
        <taxon>Chroococcales</taxon>
        <taxon>Aphanothecaceae</taxon>
        <taxon>Crocosphaera</taxon>
        <taxon>Crocosphaera chwakensis</taxon>
    </lineage>
</organism>
<evidence type="ECO:0000256" key="3">
    <source>
        <dbReference type="ARBA" id="ARBA00009578"/>
    </source>
</evidence>
<evidence type="ECO:0000256" key="1">
    <source>
        <dbReference type="ARBA" id="ARBA00004141"/>
    </source>
</evidence>
<feature type="transmembrane region" description="Helical" evidence="18">
    <location>
        <begin position="202"/>
        <end position="230"/>
    </location>
</feature>
<keyword evidence="5 17" id="KW-0349">Heme</keyword>
<keyword evidence="6 17" id="KW-0679">Respiratory chain</keyword>
<dbReference type="InterPro" id="IPR023615">
    <property type="entry name" value="Cyt_c_Oxase_su1_BS"/>
</dbReference>
<evidence type="ECO:0000256" key="10">
    <source>
        <dbReference type="ARBA" id="ARBA00022982"/>
    </source>
</evidence>
<keyword evidence="14 18" id="KW-0472">Membrane</keyword>
<evidence type="ECO:0000256" key="14">
    <source>
        <dbReference type="ARBA" id="ARBA00023136"/>
    </source>
</evidence>
<dbReference type="OrthoDB" id="9759913at2"/>
<keyword evidence="13 18" id="KW-0186">Copper</keyword>
<dbReference type="PROSITE" id="PS50855">
    <property type="entry name" value="COX1"/>
    <property type="match status" value="1"/>
</dbReference>
<evidence type="ECO:0000256" key="13">
    <source>
        <dbReference type="ARBA" id="ARBA00023008"/>
    </source>
</evidence>
<dbReference type="FunFam" id="1.20.210.10:FF:000004">
    <property type="entry name" value="Cytochrome c oxidase subunit 1"/>
    <property type="match status" value="1"/>
</dbReference>
<dbReference type="PRINTS" id="PR01165">
    <property type="entry name" value="CYCOXIDASEI"/>
</dbReference>
<sequence length="557" mass="62087">MTHSSITNVDESQVKEQVWKRYFTFNTDHKVIGIQYLVTTFIFFLIAGIMSMIMRGELITPASDLVDRSLYNGLFTLHGTVMIFLWIIPSLVGLANYLIPLMIGAKDMAFPKLNAIAFWMIPVGGILLLSSFLLPSGTAQAGWWSYPPVSIQNPTGYPINGESIWLLSIIFLGVSSILGGVNFLTTILRMRAPGMHFFRMPIFVWTVLSAQLLQLFCLPVLTSAAIMLFFDLSFGTTFFKPASGGDPVLYQHLFWFYSHPAVYVMVLPAFGIFSEVIPAFTRNPLFGYKSVAIASFGISVVSVSVWVHHMFASGTPSWMRIFFMFSTMLVAIPTGVKVFSWTATVWKSKLHLDTPMLFALGGVVMFILGGITGVMLGAIAFDLHVNNTYFVVGHFHYIVYNTITMALFAGIYFWFPKITGRMYHEGWGKLHFWLTFIGANLTFFPMLPLGIQGMIRRISSYDPQYAGWNILASLGAFLLGMATLPFIANMVASCFIGMKAPNNPWHATGLEWSISSPPPPENFESIPTVTLAPYSYGLPQYSTVDTTNEEAIKQHGN</sequence>
<evidence type="ECO:0000256" key="12">
    <source>
        <dbReference type="ARBA" id="ARBA00023004"/>
    </source>
</evidence>
<dbReference type="GO" id="GO:0046872">
    <property type="term" value="F:metal ion binding"/>
    <property type="evidence" value="ECO:0007669"/>
    <property type="project" value="UniProtKB-KW"/>
</dbReference>
<comment type="similarity">
    <text evidence="3 17">Belongs to the heme-copper respiratory oxidase family.</text>
</comment>
<dbReference type="Gene3D" id="1.20.210.10">
    <property type="entry name" value="Cytochrome c oxidase-like, subunit I domain"/>
    <property type="match status" value="1"/>
</dbReference>
<evidence type="ECO:0000256" key="2">
    <source>
        <dbReference type="ARBA" id="ARBA00004673"/>
    </source>
</evidence>
<dbReference type="eggNOG" id="COG0843">
    <property type="taxonomic scope" value="Bacteria"/>
</dbReference>
<feature type="transmembrane region" description="Helical" evidence="18">
    <location>
        <begin position="74"/>
        <end position="101"/>
    </location>
</feature>
<proteinExistence type="inferred from homology"/>